<feature type="compositionally biased region" description="Pro residues" evidence="1">
    <location>
        <begin position="372"/>
        <end position="403"/>
    </location>
</feature>
<feature type="region of interest" description="Disordered" evidence="1">
    <location>
        <begin position="349"/>
        <end position="453"/>
    </location>
</feature>
<accession>F4RTH2</accession>
<name>F4RTH2_MELLP</name>
<dbReference type="OrthoDB" id="2414509at2759"/>
<dbReference type="Proteomes" id="UP000001072">
    <property type="component" value="Unassembled WGS sequence"/>
</dbReference>
<evidence type="ECO:0000313" key="2">
    <source>
        <dbReference type="EMBL" id="EGG04254.1"/>
    </source>
</evidence>
<dbReference type="AlphaFoldDB" id="F4RTH2"/>
<dbReference type="RefSeq" id="XP_007412383.1">
    <property type="nucleotide sequence ID" value="XM_007412321.1"/>
</dbReference>
<keyword evidence="3" id="KW-1185">Reference proteome</keyword>
<dbReference type="EMBL" id="GL883119">
    <property type="protein sequence ID" value="EGG04254.1"/>
    <property type="molecule type" value="Genomic_DNA"/>
</dbReference>
<organism evidence="3">
    <name type="scientific">Melampsora larici-populina (strain 98AG31 / pathotype 3-4-7)</name>
    <name type="common">Poplar leaf rust fungus</name>
    <dbReference type="NCBI Taxonomy" id="747676"/>
    <lineage>
        <taxon>Eukaryota</taxon>
        <taxon>Fungi</taxon>
        <taxon>Dikarya</taxon>
        <taxon>Basidiomycota</taxon>
        <taxon>Pucciniomycotina</taxon>
        <taxon>Pucciniomycetes</taxon>
        <taxon>Pucciniales</taxon>
        <taxon>Melampsoraceae</taxon>
        <taxon>Melampsora</taxon>
    </lineage>
</organism>
<proteinExistence type="predicted"/>
<dbReference type="HOGENOM" id="CLU_465452_0_0_1"/>
<dbReference type="GeneID" id="18935206"/>
<sequence length="586" mass="65460">MPRRSQDQIAADCGLAPGQKPTALQICQSKEISKQREASASTSKSQPPKLPKLKVPQSTATASTSKSQPPKLPKVQVPQSTATTVASHSNLTVGSSSFKPPLKPKSKVVKNQINLEEIEVKDPVNGPRFDLNDLDHLLNLMSMQENQDCLFGSGSITAVDGTSRTGCWETLAALMNVYHNDRHKKSSANANNKMRLTGEEMSKRWRRIKDKYLDTKRYFDKSTGTGLLDKDIAKGLDTAEKKKEYMCPRYDVIHEIFGHKANVTPHAILDTARPTQISIPTLDQINEDVVIDPTLDAEYHYKSNDFEIQPEYHHEYPHQSPPPRRTTVNLKDNIDDMASSQVLGIQLQSTTPGSKQLSPAHDSDLRYSTPDLPNPISPTPDLPNPISPTPDLPDPLSPTPDLPDPISANEDGAQSIRKATRTATKRKRGAESVANRPMKPLPLVDPNPGRHKAPAATIVKDRDQKCFDFFDKKTEEKKKAGSDLIEAQGKIAGDALKWDKEKYQNECKQAEKAESSKAKIASELADKNINWEREKFNKEDSRLVKAEEARVEAERIKTRREVMESCQLKNMSVQEMKAYMDLLFEK</sequence>
<protein>
    <submittedName>
        <fullName evidence="2">Uncharacterized protein</fullName>
    </submittedName>
</protein>
<evidence type="ECO:0000256" key="1">
    <source>
        <dbReference type="SAM" id="MobiDB-lite"/>
    </source>
</evidence>
<dbReference type="VEuPathDB" id="FungiDB:MELLADRAFT_89469"/>
<dbReference type="InParanoid" id="F4RTH2"/>
<gene>
    <name evidence="2" type="ORF">MELLADRAFT_89469</name>
</gene>
<feature type="compositionally biased region" description="Basic residues" evidence="1">
    <location>
        <begin position="418"/>
        <end position="428"/>
    </location>
</feature>
<feature type="region of interest" description="Disordered" evidence="1">
    <location>
        <begin position="1"/>
        <end position="106"/>
    </location>
</feature>
<dbReference type="KEGG" id="mlr:MELLADRAFT_89469"/>
<feature type="compositionally biased region" description="Low complexity" evidence="1">
    <location>
        <begin position="41"/>
        <end position="80"/>
    </location>
</feature>
<feature type="compositionally biased region" description="Polar residues" evidence="1">
    <location>
        <begin position="81"/>
        <end position="94"/>
    </location>
</feature>
<reference evidence="3" key="1">
    <citation type="journal article" date="2011" name="Proc. Natl. Acad. Sci. U.S.A.">
        <title>Obligate biotrophy features unraveled by the genomic analysis of rust fungi.</title>
        <authorList>
            <person name="Duplessis S."/>
            <person name="Cuomo C.A."/>
            <person name="Lin Y.-C."/>
            <person name="Aerts A."/>
            <person name="Tisserant E."/>
            <person name="Veneault-Fourrey C."/>
            <person name="Joly D.L."/>
            <person name="Hacquard S."/>
            <person name="Amselem J."/>
            <person name="Cantarel B.L."/>
            <person name="Chiu R."/>
            <person name="Coutinho P.M."/>
            <person name="Feau N."/>
            <person name="Field M."/>
            <person name="Frey P."/>
            <person name="Gelhaye E."/>
            <person name="Goldberg J."/>
            <person name="Grabherr M.G."/>
            <person name="Kodira C.D."/>
            <person name="Kohler A."/>
            <person name="Kuees U."/>
            <person name="Lindquist E.A."/>
            <person name="Lucas S.M."/>
            <person name="Mago R."/>
            <person name="Mauceli E."/>
            <person name="Morin E."/>
            <person name="Murat C."/>
            <person name="Pangilinan J.L."/>
            <person name="Park R."/>
            <person name="Pearson M."/>
            <person name="Quesneville H."/>
            <person name="Rouhier N."/>
            <person name="Sakthikumar S."/>
            <person name="Salamov A.A."/>
            <person name="Schmutz J."/>
            <person name="Selles B."/>
            <person name="Shapiro H."/>
            <person name="Tanguay P."/>
            <person name="Tuskan G.A."/>
            <person name="Henrissat B."/>
            <person name="Van de Peer Y."/>
            <person name="Rouze P."/>
            <person name="Ellis J.G."/>
            <person name="Dodds P.N."/>
            <person name="Schein J.E."/>
            <person name="Zhong S."/>
            <person name="Hamelin R.C."/>
            <person name="Grigoriev I.V."/>
            <person name="Szabo L.J."/>
            <person name="Martin F."/>
        </authorList>
    </citation>
    <scope>NUCLEOTIDE SEQUENCE [LARGE SCALE GENOMIC DNA]</scope>
    <source>
        <strain evidence="3">98AG31 / pathotype 3-4-7</strain>
    </source>
</reference>
<evidence type="ECO:0000313" key="3">
    <source>
        <dbReference type="Proteomes" id="UP000001072"/>
    </source>
</evidence>